<feature type="transmembrane region" description="Helical" evidence="10">
    <location>
        <begin position="160"/>
        <end position="178"/>
    </location>
</feature>
<dbReference type="GO" id="GO:0046513">
    <property type="term" value="P:ceramide biosynthetic process"/>
    <property type="evidence" value="ECO:0007669"/>
    <property type="project" value="TreeGrafter"/>
</dbReference>
<evidence type="ECO:0000256" key="8">
    <source>
        <dbReference type="ARBA" id="ARBA00023136"/>
    </source>
</evidence>
<dbReference type="CDD" id="cd03508">
    <property type="entry name" value="Delta4-sphingolipid-FADS-like"/>
    <property type="match status" value="1"/>
</dbReference>
<keyword evidence="6 9" id="KW-0560">Oxidoreductase</keyword>
<accession>A0A023FKW6</accession>
<keyword evidence="7 9" id="KW-0443">Lipid metabolism</keyword>
<keyword evidence="8 9" id="KW-0472">Membrane</keyword>
<evidence type="ECO:0000256" key="10">
    <source>
        <dbReference type="SAM" id="Phobius"/>
    </source>
</evidence>
<feature type="transmembrane region" description="Helical" evidence="10">
    <location>
        <begin position="42"/>
        <end position="61"/>
    </location>
</feature>
<comment type="subcellular location">
    <subcellularLocation>
        <location evidence="1">Membrane</location>
        <topology evidence="1">Multi-pass membrane protein</topology>
    </subcellularLocation>
</comment>
<dbReference type="EMBL" id="GBBK01002832">
    <property type="protein sequence ID" value="JAC21650.1"/>
    <property type="molecule type" value="mRNA"/>
</dbReference>
<dbReference type="InterPro" id="IPR011388">
    <property type="entry name" value="DES1/DES2"/>
</dbReference>
<evidence type="ECO:0000256" key="1">
    <source>
        <dbReference type="ARBA" id="ARBA00004141"/>
    </source>
</evidence>
<feature type="transmembrane region" description="Helical" evidence="10">
    <location>
        <begin position="208"/>
        <end position="230"/>
    </location>
</feature>
<evidence type="ECO:0000259" key="11">
    <source>
        <dbReference type="SMART" id="SM01269"/>
    </source>
</evidence>
<evidence type="ECO:0000256" key="5">
    <source>
        <dbReference type="ARBA" id="ARBA00022989"/>
    </source>
</evidence>
<dbReference type="Pfam" id="PF08557">
    <property type="entry name" value="Lipid_DES"/>
    <property type="match status" value="1"/>
</dbReference>
<dbReference type="PANTHER" id="PTHR12879:SF8">
    <property type="entry name" value="SPHINGOLIPID DELTA(4)-DESATURASE DES1"/>
    <property type="match status" value="1"/>
</dbReference>
<evidence type="ECO:0000256" key="2">
    <source>
        <dbReference type="ARBA" id="ARBA00006146"/>
    </source>
</evidence>
<feature type="transmembrane region" description="Helical" evidence="10">
    <location>
        <begin position="66"/>
        <end position="87"/>
    </location>
</feature>
<dbReference type="InterPro" id="IPR005804">
    <property type="entry name" value="FA_desaturase_dom"/>
</dbReference>
<evidence type="ECO:0000313" key="12">
    <source>
        <dbReference type="EMBL" id="JAC21650.1"/>
    </source>
</evidence>
<dbReference type="SMART" id="SM01269">
    <property type="entry name" value="Lipid_DES"/>
    <property type="match status" value="1"/>
</dbReference>
<evidence type="ECO:0000256" key="7">
    <source>
        <dbReference type="ARBA" id="ARBA00023098"/>
    </source>
</evidence>
<dbReference type="Pfam" id="PF00487">
    <property type="entry name" value="FA_desaturase"/>
    <property type="match status" value="1"/>
</dbReference>
<sequence>MGAHVSRTDFEWVYTDEPHATRRKVILKKYPEIKELMVTDPWFKWQIVGMVSLQLFMFWLLRDASWFTIVFLAYFFGGVINHALMLGIHEIAHNHAFGPGRPLPNRLFGMFANLPVGIPASISFRKYHLEHHRYQGIDTLDADLPTELEAKLFCHTGTKLLWVILQPLFYALRPVLVFPKPVTGLEVLNLVVQLTFDWLVYQYCGGKVMFYMIGGSLLAMGLHPVAGHFVSEHYMFKKGFETYSYYGCLNWLTFNVGYHMEHHDFPGVPGSKLPLVKKIAGEFYDDLPQHNSWVKVLYDFIMDPDIGPYARIKRKGAAMPVLDGSGDVIKPISDVTFADMNGSNGVKKGN</sequence>
<feature type="domain" description="Sphingolipid delta4-desaturase N-terminal" evidence="11">
    <location>
        <begin position="5"/>
        <end position="43"/>
    </location>
</feature>
<dbReference type="PIRSF" id="PIRSF017228">
    <property type="entry name" value="Sphnglp_dlt4_des"/>
    <property type="match status" value="1"/>
</dbReference>
<dbReference type="GO" id="GO:0016020">
    <property type="term" value="C:membrane"/>
    <property type="evidence" value="ECO:0007669"/>
    <property type="project" value="UniProtKB-SubCell"/>
</dbReference>
<comment type="similarity">
    <text evidence="2 9">Belongs to the fatty acid desaturase type 1 family. DEGS subfamily.</text>
</comment>
<proteinExistence type="evidence at transcript level"/>
<evidence type="ECO:0000256" key="9">
    <source>
        <dbReference type="PIRNR" id="PIRNR017228"/>
    </source>
</evidence>
<evidence type="ECO:0000256" key="3">
    <source>
        <dbReference type="ARBA" id="ARBA00012021"/>
    </source>
</evidence>
<keyword evidence="5 10" id="KW-1133">Transmembrane helix</keyword>
<evidence type="ECO:0000256" key="4">
    <source>
        <dbReference type="ARBA" id="ARBA00022692"/>
    </source>
</evidence>
<dbReference type="InterPro" id="IPR013866">
    <property type="entry name" value="Sphingolipid_d4-desaturase_N"/>
</dbReference>
<dbReference type="GO" id="GO:0042284">
    <property type="term" value="F:sphingolipid delta-4 desaturase activity"/>
    <property type="evidence" value="ECO:0007669"/>
    <property type="project" value="UniProtKB-UniRule"/>
</dbReference>
<dbReference type="EC" id="1.14.19.17" evidence="3"/>
<evidence type="ECO:0000256" key="6">
    <source>
        <dbReference type="ARBA" id="ARBA00023002"/>
    </source>
</evidence>
<organism evidence="12">
    <name type="scientific">Amblyomma cajennense</name>
    <name type="common">Cayenne tick</name>
    <name type="synonym">Acarus cajennensis</name>
    <dbReference type="NCBI Taxonomy" id="34607"/>
    <lineage>
        <taxon>Eukaryota</taxon>
        <taxon>Metazoa</taxon>
        <taxon>Ecdysozoa</taxon>
        <taxon>Arthropoda</taxon>
        <taxon>Chelicerata</taxon>
        <taxon>Arachnida</taxon>
        <taxon>Acari</taxon>
        <taxon>Parasitiformes</taxon>
        <taxon>Ixodida</taxon>
        <taxon>Ixodoidea</taxon>
        <taxon>Ixodidae</taxon>
        <taxon>Amblyomminae</taxon>
        <taxon>Amblyomma</taxon>
    </lineage>
</organism>
<dbReference type="AlphaFoldDB" id="A0A023FKW6"/>
<name>A0A023FKW6_AMBCJ</name>
<keyword evidence="4 10" id="KW-0812">Transmembrane</keyword>
<protein>
    <recommendedName>
        <fullName evidence="3">sphingolipid 4-desaturase</fullName>
        <ecNumber evidence="3">1.14.19.17</ecNumber>
    </recommendedName>
</protein>
<reference evidence="12" key="1">
    <citation type="submission" date="2014-03" db="EMBL/GenBank/DDBJ databases">
        <title>The sialotranscriptome of Amblyomma triste, Amblyomma parvum and Amblyomma cajennense ticks, uncovered by 454-based RNA-seq.</title>
        <authorList>
            <person name="Garcia G.R."/>
            <person name="Gardinassi L.G."/>
            <person name="Ribeiro J.M."/>
            <person name="Anatriello E."/>
            <person name="Ferreira B.R."/>
            <person name="Moreira H.N."/>
            <person name="Mafra C."/>
            <person name="Olegario M.M."/>
            <person name="Szabo P.J."/>
            <person name="Miranda-Santos I.K."/>
            <person name="Maruyama S.R."/>
        </authorList>
    </citation>
    <scope>NUCLEOTIDE SEQUENCE</scope>
    <source>
        <strain evidence="12">Uberlandia</strain>
        <tissue evidence="12">Salivary glands</tissue>
    </source>
</reference>
<feature type="transmembrane region" description="Helical" evidence="10">
    <location>
        <begin position="107"/>
        <end position="124"/>
    </location>
</feature>
<dbReference type="PANTHER" id="PTHR12879">
    <property type="entry name" value="SPHINGOLIPID DELTA 4 DESATURASE/C-4 HYDROXYLASE PROTEIN DES2"/>
    <property type="match status" value="1"/>
</dbReference>